<evidence type="ECO:0000313" key="3">
    <source>
        <dbReference type="EMBL" id="TCS96875.1"/>
    </source>
</evidence>
<dbReference type="OrthoDB" id="9777460at2"/>
<comment type="caution">
    <text evidence="3">The sequence shown here is derived from an EMBL/GenBank/DDBJ whole genome shotgun (WGS) entry which is preliminary data.</text>
</comment>
<dbReference type="InterPro" id="IPR050249">
    <property type="entry name" value="Pseudomonas-type_ThrB"/>
</dbReference>
<organism evidence="3 4">
    <name type="scientific">Hazenella coriacea</name>
    <dbReference type="NCBI Taxonomy" id="1179467"/>
    <lineage>
        <taxon>Bacteria</taxon>
        <taxon>Bacillati</taxon>
        <taxon>Bacillota</taxon>
        <taxon>Bacilli</taxon>
        <taxon>Bacillales</taxon>
        <taxon>Thermoactinomycetaceae</taxon>
        <taxon>Hazenella</taxon>
    </lineage>
</organism>
<keyword evidence="4" id="KW-1185">Reference proteome</keyword>
<dbReference type="Pfam" id="PF01636">
    <property type="entry name" value="APH"/>
    <property type="match status" value="1"/>
</dbReference>
<dbReference type="AlphaFoldDB" id="A0A4R3LC85"/>
<accession>A0A4R3LC85</accession>
<feature type="domain" description="Aminoglycoside phosphotransferase" evidence="2">
    <location>
        <begin position="28"/>
        <end position="262"/>
    </location>
</feature>
<dbReference type="SUPFAM" id="SSF56112">
    <property type="entry name" value="Protein kinase-like (PK-like)"/>
    <property type="match status" value="1"/>
</dbReference>
<keyword evidence="3" id="KW-0418">Kinase</keyword>
<dbReference type="RefSeq" id="WP_131923252.1">
    <property type="nucleotide sequence ID" value="NZ_SMAG01000001.1"/>
</dbReference>
<evidence type="ECO:0000259" key="2">
    <source>
        <dbReference type="Pfam" id="PF01636"/>
    </source>
</evidence>
<dbReference type="PANTHER" id="PTHR21064:SF6">
    <property type="entry name" value="AMINOGLYCOSIDE PHOSPHOTRANSFERASE DOMAIN-CONTAINING PROTEIN"/>
    <property type="match status" value="1"/>
</dbReference>
<dbReference type="GO" id="GO:0019202">
    <property type="term" value="F:amino acid kinase activity"/>
    <property type="evidence" value="ECO:0007669"/>
    <property type="project" value="TreeGrafter"/>
</dbReference>
<dbReference type="Gene3D" id="3.90.1200.10">
    <property type="match status" value="1"/>
</dbReference>
<gene>
    <name evidence="3" type="ORF">EDD58_101520</name>
</gene>
<name>A0A4R3LC85_9BACL</name>
<dbReference type="InterPro" id="IPR002575">
    <property type="entry name" value="Aminoglycoside_PTrfase"/>
</dbReference>
<dbReference type="InterPro" id="IPR011009">
    <property type="entry name" value="Kinase-like_dom_sf"/>
</dbReference>
<comment type="similarity">
    <text evidence="1">Belongs to the pseudomonas-type ThrB family.</text>
</comment>
<evidence type="ECO:0000313" key="4">
    <source>
        <dbReference type="Proteomes" id="UP000294937"/>
    </source>
</evidence>
<keyword evidence="3" id="KW-0808">Transferase</keyword>
<protein>
    <submittedName>
        <fullName evidence="3">Ser/Thr protein kinase RdoA (MazF antagonist)</fullName>
    </submittedName>
</protein>
<dbReference type="Proteomes" id="UP000294937">
    <property type="component" value="Unassembled WGS sequence"/>
</dbReference>
<reference evidence="3 4" key="1">
    <citation type="submission" date="2019-03" db="EMBL/GenBank/DDBJ databases">
        <title>Genomic Encyclopedia of Type Strains, Phase IV (KMG-IV): sequencing the most valuable type-strain genomes for metagenomic binning, comparative biology and taxonomic classification.</title>
        <authorList>
            <person name="Goeker M."/>
        </authorList>
    </citation>
    <scope>NUCLEOTIDE SEQUENCE [LARGE SCALE GENOMIC DNA]</scope>
    <source>
        <strain evidence="3 4">DSM 45707</strain>
    </source>
</reference>
<dbReference type="EMBL" id="SMAG01000001">
    <property type="protein sequence ID" value="TCS96875.1"/>
    <property type="molecule type" value="Genomic_DNA"/>
</dbReference>
<dbReference type="PANTHER" id="PTHR21064">
    <property type="entry name" value="AMINOGLYCOSIDE PHOSPHOTRANSFERASE DOMAIN-CONTAINING PROTEIN-RELATED"/>
    <property type="match status" value="1"/>
</dbReference>
<dbReference type="Gene3D" id="3.30.200.20">
    <property type="entry name" value="Phosphorylase Kinase, domain 1"/>
    <property type="match status" value="1"/>
</dbReference>
<sequence length="329" mass="39166">MIAEVEQVRQEIFESVERTFHLQIYSSKQINRGWRNLKWKIETNKGILFVKQYHLKRYPKEKLVHVRKALQLQAILAEQGVPCPKPYQDQDSYLIYTDSCIPYVLTDYCEGSLILPGEANLQQMDHLGQMTGKMHKILSQFPQDPIDWQPILTVMVNQWKNNWKRARDEKRSENVLTAIDRQQTILDRMEMDVFQDCRIGWTHWDLWVDNILFIHDSVAAILDFDRMKVVYPELDVARAILSCSLKENRLNLDLTSAFLQGYNQFVSFTSKELVRSFRLIWCQESAKWVRPEMEERPGTAKRFAEEVLWITKYWDELEEILQDVFDKRN</sequence>
<proteinExistence type="inferred from homology"/>
<evidence type="ECO:0000256" key="1">
    <source>
        <dbReference type="ARBA" id="ARBA00038240"/>
    </source>
</evidence>